<dbReference type="GO" id="GO:0016491">
    <property type="term" value="F:oxidoreductase activity"/>
    <property type="evidence" value="ECO:0007669"/>
    <property type="project" value="TreeGrafter"/>
</dbReference>
<dbReference type="PRINTS" id="PR00081">
    <property type="entry name" value="GDHRDH"/>
</dbReference>
<evidence type="ECO:0000313" key="2">
    <source>
        <dbReference type="Proteomes" id="UP000218231"/>
    </source>
</evidence>
<evidence type="ECO:0008006" key="3">
    <source>
        <dbReference type="Google" id="ProtNLM"/>
    </source>
</evidence>
<sequence length="180" mass="19510">MAIHSVLVSGSSRGIGLGLDLHAINDKRLHIVELDVSCDKSIEEAVDSIVGDKGLTILVNNAAILTGYDFFSKPDRKMINELMNVNTTGAVIMMQMFYPLIKRAADLVPGDEFSSSRAAIVQISSDLGSISIPKKSFTGRVKVLDYCMSKSALNQASRIIAHDVETDHILVTAVHPGWVQ</sequence>
<dbReference type="SUPFAM" id="SSF51735">
    <property type="entry name" value="NAD(P)-binding Rossmann-fold domains"/>
    <property type="match status" value="1"/>
</dbReference>
<organism evidence="1 2">
    <name type="scientific">Diploscapter pachys</name>
    <dbReference type="NCBI Taxonomy" id="2018661"/>
    <lineage>
        <taxon>Eukaryota</taxon>
        <taxon>Metazoa</taxon>
        <taxon>Ecdysozoa</taxon>
        <taxon>Nematoda</taxon>
        <taxon>Chromadorea</taxon>
        <taxon>Rhabditida</taxon>
        <taxon>Rhabditina</taxon>
        <taxon>Rhabditomorpha</taxon>
        <taxon>Rhabditoidea</taxon>
        <taxon>Rhabditidae</taxon>
        <taxon>Diploscapter</taxon>
    </lineage>
</organism>
<dbReference type="PANTHER" id="PTHR43544">
    <property type="entry name" value="SHORT-CHAIN DEHYDROGENASE/REDUCTASE"/>
    <property type="match status" value="1"/>
</dbReference>
<dbReference type="Pfam" id="PF00106">
    <property type="entry name" value="adh_short"/>
    <property type="match status" value="1"/>
</dbReference>
<dbReference type="GO" id="GO:0005737">
    <property type="term" value="C:cytoplasm"/>
    <property type="evidence" value="ECO:0007669"/>
    <property type="project" value="TreeGrafter"/>
</dbReference>
<dbReference type="AlphaFoldDB" id="A0A2A2KIU3"/>
<dbReference type="InterPro" id="IPR002347">
    <property type="entry name" value="SDR_fam"/>
</dbReference>
<accession>A0A2A2KIU3</accession>
<dbReference type="InterPro" id="IPR036291">
    <property type="entry name" value="NAD(P)-bd_dom_sf"/>
</dbReference>
<protein>
    <recommendedName>
        <fullName evidence="3">C-factor</fullName>
    </recommendedName>
</protein>
<comment type="caution">
    <text evidence="1">The sequence shown here is derived from an EMBL/GenBank/DDBJ whole genome shotgun (WGS) entry which is preliminary data.</text>
</comment>
<evidence type="ECO:0000313" key="1">
    <source>
        <dbReference type="EMBL" id="PAV73783.1"/>
    </source>
</evidence>
<name>A0A2A2KIU3_9BILA</name>
<dbReference type="Proteomes" id="UP000218231">
    <property type="component" value="Unassembled WGS sequence"/>
</dbReference>
<dbReference type="OrthoDB" id="7289984at2759"/>
<dbReference type="Gene3D" id="3.40.50.720">
    <property type="entry name" value="NAD(P)-binding Rossmann-like Domain"/>
    <property type="match status" value="1"/>
</dbReference>
<proteinExistence type="predicted"/>
<dbReference type="PANTHER" id="PTHR43544:SF5">
    <property type="entry name" value="C-FACTOR-RELATED"/>
    <property type="match status" value="1"/>
</dbReference>
<reference evidence="1 2" key="1">
    <citation type="journal article" date="2017" name="Curr. Biol.">
        <title>Genome architecture and evolution of a unichromosomal asexual nematode.</title>
        <authorList>
            <person name="Fradin H."/>
            <person name="Zegar C."/>
            <person name="Gutwein M."/>
            <person name="Lucas J."/>
            <person name="Kovtun M."/>
            <person name="Corcoran D."/>
            <person name="Baugh L.R."/>
            <person name="Kiontke K."/>
            <person name="Gunsalus K."/>
            <person name="Fitch D.H."/>
            <person name="Piano F."/>
        </authorList>
    </citation>
    <scope>NUCLEOTIDE SEQUENCE [LARGE SCALE GENOMIC DNA]</scope>
    <source>
        <strain evidence="1">PF1309</strain>
    </source>
</reference>
<keyword evidence="2" id="KW-1185">Reference proteome</keyword>
<gene>
    <name evidence="1" type="ORF">WR25_16303</name>
</gene>
<dbReference type="InterPro" id="IPR051468">
    <property type="entry name" value="Fungal_SecMetab_SDRs"/>
</dbReference>
<dbReference type="EMBL" id="LIAE01008526">
    <property type="protein sequence ID" value="PAV73783.1"/>
    <property type="molecule type" value="Genomic_DNA"/>
</dbReference>